<dbReference type="EMBL" id="ACFC01000002">
    <property type="protein sequence ID" value="EEE08921.1"/>
    <property type="molecule type" value="Genomic_DNA"/>
</dbReference>
<sequence length="43" mass="4951">MFAHYLRSPSSICFAVRSGALSSHALRLDRGARPGRERNRRFF</sequence>
<organism evidence="1 2">
    <name type="scientific">Burkholderia multivorans CGD2</name>
    <dbReference type="NCBI Taxonomy" id="513052"/>
    <lineage>
        <taxon>Bacteria</taxon>
        <taxon>Pseudomonadati</taxon>
        <taxon>Pseudomonadota</taxon>
        <taxon>Betaproteobacteria</taxon>
        <taxon>Burkholderiales</taxon>
        <taxon>Burkholderiaceae</taxon>
        <taxon>Burkholderia</taxon>
        <taxon>Burkholderia cepacia complex</taxon>
    </lineage>
</organism>
<gene>
    <name evidence="1" type="ORF">BURMUCGD2_6062</name>
</gene>
<dbReference type="AlphaFoldDB" id="B9BLV4"/>
<reference evidence="1 2" key="1">
    <citation type="journal article" date="2012" name="J. Bacteriol.">
        <title>Draft Genome Sequence Determination for Cystic Fibrosis and Chronic Granulomatous Disease Burkholderia multivorans Isolates.</title>
        <authorList>
            <person name="Varga J.J."/>
            <person name="Losada L."/>
            <person name="Zelazny A.M."/>
            <person name="Brinkac L."/>
            <person name="Harkins D."/>
            <person name="Radune D."/>
            <person name="Hostetler J."/>
            <person name="Sampaio E.P."/>
            <person name="Ronning C.M."/>
            <person name="Nierman W.C."/>
            <person name="Greenberg D.E."/>
            <person name="Holland S.M."/>
            <person name="Goldberg J.B."/>
        </authorList>
    </citation>
    <scope>NUCLEOTIDE SEQUENCE [LARGE SCALE GENOMIC DNA]</scope>
    <source>
        <strain evidence="1 2">CGD2</strain>
    </source>
</reference>
<comment type="caution">
    <text evidence="1">The sequence shown here is derived from an EMBL/GenBank/DDBJ whole genome shotgun (WGS) entry which is preliminary data.</text>
</comment>
<proteinExistence type="predicted"/>
<protein>
    <submittedName>
        <fullName evidence="1">Uncharacterized protein</fullName>
    </submittedName>
</protein>
<dbReference type="Proteomes" id="UP000004535">
    <property type="component" value="Unassembled WGS sequence"/>
</dbReference>
<evidence type="ECO:0000313" key="2">
    <source>
        <dbReference type="Proteomes" id="UP000004535"/>
    </source>
</evidence>
<evidence type="ECO:0000313" key="1">
    <source>
        <dbReference type="EMBL" id="EEE08921.1"/>
    </source>
</evidence>
<accession>B9BLV4</accession>
<name>B9BLV4_9BURK</name>